<sequence>MSLKLIANMVMLFAALTVFSQDDLYSSLTIPKDLKQNANAVIRLNEVVVSIKSSSEMSVKEKRIITVLNKKGNTNVDAYVHYDENVKIKTLEVLAFDAFGNEIKKIRKNDFKDVSAVDGGTLYSDSRVKYLEYTPIKYPYTIEFTSETITGNTAFIPSFTPINSYFVSAETSTYTINYPEHITIRKKEKNLENIDIETEAMAGSIFYKAKNLKAFKPEDYSPSITDFTPKVLFASKQFTLEGVDSVVENWDDFAKWMYHDLIKVTHDLPESTISDIQNLVKNETNDIDKAKKIYQYVQDKVRYISVQVGIGGWKPFNASEVDRLSYGDCKGLTNYTMALLKAANIESNYSVVYAGKSQRSIEEDFTSIQGNHVILNIPSDNEEDIWLECTSQKLPFGFIGDFTDNRDVLVITPEGGKIQRTKKYHTEENTQVTKGRYTVSNDGTITAEVNVKSKGIQYDDKYWLESETERDLDRRYKTRWSYINNMAIDNMSIENDKDSIVFNETLAFQATSYPKIVANRMLLTVNALNRNTHIPDRYRNRKLPLKIKRGFKDVDEVEIKLPQDYKVESLPAKKIIENKFGSYKAEVVVKDENTLLYKREFVVNDGEFPKEDYSKFRTFYKNVSKQDNAKVALIKKE</sequence>
<comment type="caution">
    <text evidence="4">The sequence shown here is derived from an EMBL/GenBank/DDBJ whole genome shotgun (WGS) entry which is preliminary data.</text>
</comment>
<evidence type="ECO:0000259" key="3">
    <source>
        <dbReference type="Pfam" id="PF12969"/>
    </source>
</evidence>
<feature type="domain" description="DUF3857" evidence="3">
    <location>
        <begin position="57"/>
        <end position="214"/>
    </location>
</feature>
<evidence type="ECO:0000259" key="2">
    <source>
        <dbReference type="Pfam" id="PF01841"/>
    </source>
</evidence>
<evidence type="ECO:0000313" key="5">
    <source>
        <dbReference type="Proteomes" id="UP001597163"/>
    </source>
</evidence>
<name>A0ABW3R7E0_9FLAO</name>
<dbReference type="InterPro" id="IPR024618">
    <property type="entry name" value="DUF3857"/>
</dbReference>
<dbReference type="RefSeq" id="WP_311934984.1">
    <property type="nucleotide sequence ID" value="NZ_JAVSCK010000001.1"/>
</dbReference>
<feature type="chain" id="PRO_5047030142" evidence="1">
    <location>
        <begin position="21"/>
        <end position="637"/>
    </location>
</feature>
<dbReference type="InterPro" id="IPR002931">
    <property type="entry name" value="Transglutaminase-like"/>
</dbReference>
<feature type="domain" description="Transglutaminase-like" evidence="2">
    <location>
        <begin position="277"/>
        <end position="379"/>
    </location>
</feature>
<feature type="signal peptide" evidence="1">
    <location>
        <begin position="1"/>
        <end position="20"/>
    </location>
</feature>
<dbReference type="Proteomes" id="UP001597163">
    <property type="component" value="Unassembled WGS sequence"/>
</dbReference>
<protein>
    <submittedName>
        <fullName evidence="4">DUF3857 domain-containing protein</fullName>
    </submittedName>
</protein>
<dbReference type="SUPFAM" id="SSF54001">
    <property type="entry name" value="Cysteine proteinases"/>
    <property type="match status" value="1"/>
</dbReference>
<dbReference type="EMBL" id="JBHTLJ010000001">
    <property type="protein sequence ID" value="MFD1160843.1"/>
    <property type="molecule type" value="Genomic_DNA"/>
</dbReference>
<keyword evidence="5" id="KW-1185">Reference proteome</keyword>
<evidence type="ECO:0000313" key="4">
    <source>
        <dbReference type="EMBL" id="MFD1160843.1"/>
    </source>
</evidence>
<keyword evidence="1" id="KW-0732">Signal</keyword>
<dbReference type="InterPro" id="IPR038765">
    <property type="entry name" value="Papain-like_cys_pep_sf"/>
</dbReference>
<dbReference type="Gene3D" id="2.60.120.1130">
    <property type="match status" value="1"/>
</dbReference>
<accession>A0ABW3R7E0</accession>
<dbReference type="Pfam" id="PF01841">
    <property type="entry name" value="Transglut_core"/>
    <property type="match status" value="1"/>
</dbReference>
<proteinExistence type="predicted"/>
<reference evidence="5" key="1">
    <citation type="journal article" date="2019" name="Int. J. Syst. Evol. Microbiol.">
        <title>The Global Catalogue of Microorganisms (GCM) 10K type strain sequencing project: providing services to taxonomists for standard genome sequencing and annotation.</title>
        <authorList>
            <consortium name="The Broad Institute Genomics Platform"/>
            <consortium name="The Broad Institute Genome Sequencing Center for Infectious Disease"/>
            <person name="Wu L."/>
            <person name="Ma J."/>
        </authorList>
    </citation>
    <scope>NUCLEOTIDE SEQUENCE [LARGE SCALE GENOMIC DNA]</scope>
    <source>
        <strain evidence="5">CCUG 63246</strain>
    </source>
</reference>
<dbReference type="Pfam" id="PF12969">
    <property type="entry name" value="DUF3857"/>
    <property type="match status" value="1"/>
</dbReference>
<evidence type="ECO:0000256" key="1">
    <source>
        <dbReference type="SAM" id="SignalP"/>
    </source>
</evidence>
<organism evidence="4 5">
    <name type="scientific">Hwangdonia seohaensis</name>
    <dbReference type="NCBI Taxonomy" id="1240727"/>
    <lineage>
        <taxon>Bacteria</taxon>
        <taxon>Pseudomonadati</taxon>
        <taxon>Bacteroidota</taxon>
        <taxon>Flavobacteriia</taxon>
        <taxon>Flavobacteriales</taxon>
        <taxon>Flavobacteriaceae</taxon>
        <taxon>Hwangdonia</taxon>
    </lineage>
</organism>
<gene>
    <name evidence="4" type="ORF">ACFQ2E_00345</name>
</gene>
<dbReference type="Gene3D" id="2.60.40.3140">
    <property type="match status" value="1"/>
</dbReference>
<dbReference type="Gene3D" id="3.10.620.30">
    <property type="match status" value="1"/>
</dbReference>